<name>A0A512J7V1_9HYPH</name>
<evidence type="ECO:0000313" key="2">
    <source>
        <dbReference type="EMBL" id="GLS64309.1"/>
    </source>
</evidence>
<evidence type="ECO:0000313" key="3">
    <source>
        <dbReference type="Proteomes" id="UP000321960"/>
    </source>
</evidence>
<dbReference type="EMBL" id="BSPK01000035">
    <property type="protein sequence ID" value="GLS64309.1"/>
    <property type="molecule type" value="Genomic_DNA"/>
</dbReference>
<dbReference type="Proteomes" id="UP001156856">
    <property type="component" value="Unassembled WGS sequence"/>
</dbReference>
<protein>
    <recommendedName>
        <fullName evidence="5">Glycosyl transferase family 1 domain-containing protein</fullName>
    </recommendedName>
</protein>
<dbReference type="SUPFAM" id="SSF53756">
    <property type="entry name" value="UDP-Glycosyltransferase/glycogen phosphorylase"/>
    <property type="match status" value="2"/>
</dbReference>
<reference evidence="2" key="1">
    <citation type="journal article" date="2014" name="Int. J. Syst. Evol. Microbiol.">
        <title>Complete genome of a new Firmicutes species belonging to the dominant human colonic microbiota ('Ruminococcus bicirculans') reveals two chromosomes and a selective capacity to utilize plant glucans.</title>
        <authorList>
            <consortium name="NISC Comparative Sequencing Program"/>
            <person name="Wegmann U."/>
            <person name="Louis P."/>
            <person name="Goesmann A."/>
            <person name="Henrissat B."/>
            <person name="Duncan S.H."/>
            <person name="Flint H.J."/>
        </authorList>
    </citation>
    <scope>NUCLEOTIDE SEQUENCE</scope>
    <source>
        <strain evidence="2">NBRC 107715</strain>
    </source>
</reference>
<evidence type="ECO:0008006" key="5">
    <source>
        <dbReference type="Google" id="ProtNLM"/>
    </source>
</evidence>
<reference evidence="2" key="4">
    <citation type="submission" date="2023-01" db="EMBL/GenBank/DDBJ databases">
        <title>Draft genome sequence of Methylobacterium oxalidis strain NBRC 107715.</title>
        <authorList>
            <person name="Sun Q."/>
            <person name="Mori K."/>
        </authorList>
    </citation>
    <scope>NUCLEOTIDE SEQUENCE</scope>
    <source>
        <strain evidence="2">NBRC 107715</strain>
    </source>
</reference>
<proteinExistence type="predicted"/>
<dbReference type="EMBL" id="BJZU01000089">
    <property type="protein sequence ID" value="GEP06045.1"/>
    <property type="molecule type" value="Genomic_DNA"/>
</dbReference>
<organism evidence="1 3">
    <name type="scientific">Methylobacterium oxalidis</name>
    <dbReference type="NCBI Taxonomy" id="944322"/>
    <lineage>
        <taxon>Bacteria</taxon>
        <taxon>Pseudomonadati</taxon>
        <taxon>Pseudomonadota</taxon>
        <taxon>Alphaproteobacteria</taxon>
        <taxon>Hyphomicrobiales</taxon>
        <taxon>Methylobacteriaceae</taxon>
        <taxon>Methylobacterium</taxon>
    </lineage>
</organism>
<dbReference type="Gene3D" id="3.40.50.2000">
    <property type="entry name" value="Glycogen Phosphorylase B"/>
    <property type="match status" value="3"/>
</dbReference>
<reference evidence="4" key="2">
    <citation type="journal article" date="2019" name="Int. J. Syst. Evol. Microbiol.">
        <title>The Global Catalogue of Microorganisms (GCM) 10K type strain sequencing project: providing services to taxonomists for standard genome sequencing and annotation.</title>
        <authorList>
            <consortium name="The Broad Institute Genomics Platform"/>
            <consortium name="The Broad Institute Genome Sequencing Center for Infectious Disease"/>
            <person name="Wu L."/>
            <person name="Ma J."/>
        </authorList>
    </citation>
    <scope>NUCLEOTIDE SEQUENCE [LARGE SCALE GENOMIC DNA]</scope>
    <source>
        <strain evidence="4">NBRC 107715</strain>
    </source>
</reference>
<dbReference type="Proteomes" id="UP000321960">
    <property type="component" value="Unassembled WGS sequence"/>
</dbReference>
<accession>A0A512J7V1</accession>
<reference evidence="1 3" key="3">
    <citation type="submission" date="2019-07" db="EMBL/GenBank/DDBJ databases">
        <title>Whole genome shotgun sequence of Methylobacterium oxalidis NBRC 107715.</title>
        <authorList>
            <person name="Hosoyama A."/>
            <person name="Uohara A."/>
            <person name="Ohji S."/>
            <person name="Ichikawa N."/>
        </authorList>
    </citation>
    <scope>NUCLEOTIDE SEQUENCE [LARGE SCALE GENOMIC DNA]</scope>
    <source>
        <strain evidence="1 3">NBRC 107715</strain>
    </source>
</reference>
<dbReference type="GO" id="GO:0016757">
    <property type="term" value="F:glycosyltransferase activity"/>
    <property type="evidence" value="ECO:0007669"/>
    <property type="project" value="TreeGrafter"/>
</dbReference>
<evidence type="ECO:0000313" key="4">
    <source>
        <dbReference type="Proteomes" id="UP001156856"/>
    </source>
</evidence>
<comment type="caution">
    <text evidence="1">The sequence shown here is derived from an EMBL/GenBank/DDBJ whole genome shotgun (WGS) entry which is preliminary data.</text>
</comment>
<dbReference type="PANTHER" id="PTHR12526:SF636">
    <property type="entry name" value="BLL3647 PROTEIN"/>
    <property type="match status" value="1"/>
</dbReference>
<gene>
    <name evidence="2" type="ORF">GCM10007888_26900</name>
    <name evidence="1" type="ORF">MOX02_40830</name>
</gene>
<keyword evidence="4" id="KW-1185">Reference proteome</keyword>
<evidence type="ECO:0000313" key="1">
    <source>
        <dbReference type="EMBL" id="GEP06045.1"/>
    </source>
</evidence>
<sequence length="778" mass="83701">MSAMPPFPASRPTPARILVDARALQEPASQVSLSALHGRIVLSALRAHGWHGPAPRMIALVDASLPTLDGDNAALFDETSQAPQQTAGEGAWLITLSPMIHDPLWLRSLIRDARVRTIALCSDISILTDPERLRDQVGRAHALAALAWLTAYDCVATLSSDAKGLLGQALGPRGPSAFAISTAPRAAFAESGGAPRPRSDRSGILASGAGDPLGCIETLLRAHARSTTLHAPPVPLIVREKLTWERRAHLRTVYAQAGGQPLNLVFHACEPTRENLDDALLTVPCASGDRSLLTALESAAAGTPVIAPDYPALREETGRETYRFAPDRPDALQALVERVVQERDTWEGLRDEQSAIAREFTESALAHRVLEGIDGASRALLPLTPRIGYARPQIAVLTPLPPSRSGVADFSAATLAALADYADIHVFTDTVSPRASRAYRSVSPISQAYAMRDQFDATISVLGNSDYHLSIYRYLLERGGAAIAHDARMLHFYVGCLGLERTLQVARAEGESGADAAAVATWMQDQDALPILFLSEIAAAARPLFVHSRLTADLIGRYYRATPIVLPFAQYREVPAPEKWRRAAGAPVSLVTFGYVGDDKAPDRIIAAVAMLRRWGVDARLTFCGYAEPALRDRLRSLAADLGMGDAVEISDTFVTEDAYRQRMAEADIGIQLRTYKMGGLSGALSDCISAALPTIANAHLAQAMEAPAFVRTIPDTNAPVDIAEAVLGILQAGEHAHRPLEAARAYASDHSCDRYARLLLQELGFDVERRDAVSCVA</sequence>
<dbReference type="PANTHER" id="PTHR12526">
    <property type="entry name" value="GLYCOSYLTRANSFERASE"/>
    <property type="match status" value="1"/>
</dbReference>
<dbReference type="AlphaFoldDB" id="A0A512J7V1"/>